<gene>
    <name evidence="4" type="ORF">ACFFSA_19920</name>
</gene>
<evidence type="ECO:0000313" key="5">
    <source>
        <dbReference type="Proteomes" id="UP001589532"/>
    </source>
</evidence>
<dbReference type="RefSeq" id="WP_344994620.1">
    <property type="nucleotide sequence ID" value="NZ_BAAAXV010000008.1"/>
</dbReference>
<dbReference type="SMART" id="SM00421">
    <property type="entry name" value="HTH_LUXR"/>
    <property type="match status" value="1"/>
</dbReference>
<proteinExistence type="predicted"/>
<dbReference type="InterPro" id="IPR000792">
    <property type="entry name" value="Tscrpt_reg_LuxR_C"/>
</dbReference>
<dbReference type="Gene3D" id="3.40.50.300">
    <property type="entry name" value="P-loop containing nucleotide triphosphate hydrolases"/>
    <property type="match status" value="1"/>
</dbReference>
<dbReference type="Proteomes" id="UP001589532">
    <property type="component" value="Unassembled WGS sequence"/>
</dbReference>
<accession>A0ABV5S111</accession>
<keyword evidence="5" id="KW-1185">Reference proteome</keyword>
<evidence type="ECO:0000259" key="3">
    <source>
        <dbReference type="PROSITE" id="PS50043"/>
    </source>
</evidence>
<dbReference type="InterPro" id="IPR011990">
    <property type="entry name" value="TPR-like_helical_dom_sf"/>
</dbReference>
<dbReference type="PROSITE" id="PS50043">
    <property type="entry name" value="HTH_LUXR_2"/>
    <property type="match status" value="1"/>
</dbReference>
<dbReference type="PANTHER" id="PTHR16305:SF35">
    <property type="entry name" value="TRANSCRIPTIONAL ACTIVATOR DOMAIN"/>
    <property type="match status" value="1"/>
</dbReference>
<evidence type="ECO:0000313" key="4">
    <source>
        <dbReference type="EMBL" id="MFB9625362.1"/>
    </source>
</evidence>
<dbReference type="SUPFAM" id="SSF48452">
    <property type="entry name" value="TPR-like"/>
    <property type="match status" value="1"/>
</dbReference>
<dbReference type="EMBL" id="JBHMBW010000015">
    <property type="protein sequence ID" value="MFB9625362.1"/>
    <property type="molecule type" value="Genomic_DNA"/>
</dbReference>
<dbReference type="SUPFAM" id="SSF46894">
    <property type="entry name" value="C-terminal effector domain of the bipartite response regulators"/>
    <property type="match status" value="1"/>
</dbReference>
<dbReference type="InterPro" id="IPR016032">
    <property type="entry name" value="Sig_transdc_resp-reg_C-effctor"/>
</dbReference>
<dbReference type="Pfam" id="PF13191">
    <property type="entry name" value="AAA_16"/>
    <property type="match status" value="1"/>
</dbReference>
<dbReference type="CDD" id="cd06170">
    <property type="entry name" value="LuxR_C_like"/>
    <property type="match status" value="1"/>
</dbReference>
<dbReference type="PRINTS" id="PR00038">
    <property type="entry name" value="HTHLUXR"/>
</dbReference>
<dbReference type="Gene3D" id="1.25.40.10">
    <property type="entry name" value="Tetratricopeptide repeat domain"/>
    <property type="match status" value="1"/>
</dbReference>
<dbReference type="SUPFAM" id="SSF52540">
    <property type="entry name" value="P-loop containing nucleoside triphosphate hydrolases"/>
    <property type="match status" value="1"/>
</dbReference>
<feature type="domain" description="HTH luxR-type" evidence="3">
    <location>
        <begin position="816"/>
        <end position="879"/>
    </location>
</feature>
<dbReference type="SUPFAM" id="SSF81901">
    <property type="entry name" value="HCP-like"/>
    <property type="match status" value="1"/>
</dbReference>
<comment type="caution">
    <text evidence="4">The sequence shown here is derived from an EMBL/GenBank/DDBJ whole genome shotgun (WGS) entry which is preliminary data.</text>
</comment>
<protein>
    <submittedName>
        <fullName evidence="4">AAA family ATPase</fullName>
    </submittedName>
</protein>
<dbReference type="PANTHER" id="PTHR16305">
    <property type="entry name" value="TESTICULAR SOLUBLE ADENYLYL CYCLASE"/>
    <property type="match status" value="1"/>
</dbReference>
<keyword evidence="2" id="KW-0067">ATP-binding</keyword>
<dbReference type="Pfam" id="PF00196">
    <property type="entry name" value="GerE"/>
    <property type="match status" value="1"/>
</dbReference>
<sequence>MLYGRTREQETLDRLLHESARGVSGVLVISGDPGVGKSALLDHAVERAGAEFTVLRGVGVESEAELPYAGLHLLLMPVLGQVEELSEVQATALRGALGMTAARAGDRFLVGVAVLSLLAAVSAERPLLCVMDDMQWLDRASADALLFAARRLRSERVALLLAAREEFQAPGLPELRISPLEAAAAGELVNAIAPGLAVDVRERVLAEAGGNPLGLIELPRSSSGGDLGELPLTRRLLEAFGQRATALSEPAGTLLLVAAAEDTGEPAPILRAAARLGVDEQALEECERSGLIEVAGARVRFRHPLVRSAVYQAAGFARRRAIHRALAEVSEPERRIWHLAAAVTEPDERLAAELERSAETFVRRSGHAAAAAAWERAALLTPEADLRAVRLARAAEAAISAGRLRRAAQLTDQAVRLTSDELVLAHLANLRADVDFEHGAVESASLTLLEAARPLADAHPDRAASLLIQVVRNAWYAHDLKLARQATDLLISLGHGTDPARPALAMASGITALLEDDPARALPLLREVIEGGRRIDRGEHGLRNNALSIALLIGDHTTALSMARALAAECASLGMVAWLPHTHLALAAVELLRGRHLDAAADADHAEQVAAQTGQTHLEAQACGVRAWLAAVRGAEEDCRALAERAAAMPSGQVWAQWALGLLELARGRNEQAADHLARAARQQPAAAPDLVEVLVRLEEPERARAAHDRFALWTAAGGQPWAQGLLARCRALLEGDEQDFATAIDLHQAADRPFDAARTRLLLGEQLRRERRKHEARTVLREAADTFERLGALRWLDRASSELRATGESLARSADAGLLSRLTPQELQVVRLAATGASNKEIAAQLFLSPRTVGHHLYKAYPKLGVTTRTELAGLILS</sequence>
<dbReference type="InterPro" id="IPR027417">
    <property type="entry name" value="P-loop_NTPase"/>
</dbReference>
<evidence type="ECO:0000256" key="2">
    <source>
        <dbReference type="ARBA" id="ARBA00022840"/>
    </source>
</evidence>
<reference evidence="4 5" key="1">
    <citation type="submission" date="2024-09" db="EMBL/GenBank/DDBJ databases">
        <authorList>
            <person name="Sun Q."/>
            <person name="Mori K."/>
        </authorList>
    </citation>
    <scope>NUCLEOTIDE SEQUENCE [LARGE SCALE GENOMIC DNA]</scope>
    <source>
        <strain evidence="4 5">JCM 3143</strain>
    </source>
</reference>
<evidence type="ECO:0000256" key="1">
    <source>
        <dbReference type="ARBA" id="ARBA00022741"/>
    </source>
</evidence>
<organism evidence="4 5">
    <name type="scientific">Nonomuraea helvata</name>
    <dbReference type="NCBI Taxonomy" id="37484"/>
    <lineage>
        <taxon>Bacteria</taxon>
        <taxon>Bacillati</taxon>
        <taxon>Actinomycetota</taxon>
        <taxon>Actinomycetes</taxon>
        <taxon>Streptosporangiales</taxon>
        <taxon>Streptosporangiaceae</taxon>
        <taxon>Nonomuraea</taxon>
    </lineage>
</organism>
<dbReference type="Gene3D" id="1.10.10.10">
    <property type="entry name" value="Winged helix-like DNA-binding domain superfamily/Winged helix DNA-binding domain"/>
    <property type="match status" value="1"/>
</dbReference>
<dbReference type="InterPro" id="IPR036388">
    <property type="entry name" value="WH-like_DNA-bd_sf"/>
</dbReference>
<keyword evidence="1" id="KW-0547">Nucleotide-binding</keyword>
<dbReference type="InterPro" id="IPR041664">
    <property type="entry name" value="AAA_16"/>
</dbReference>
<name>A0ABV5S111_9ACTN</name>